<dbReference type="GO" id="GO:0043093">
    <property type="term" value="P:FtsZ-dependent cytokinesis"/>
    <property type="evidence" value="ECO:0007669"/>
    <property type="project" value="TreeGrafter"/>
</dbReference>
<evidence type="ECO:0000256" key="7">
    <source>
        <dbReference type="ARBA" id="ARBA00024910"/>
    </source>
</evidence>
<dbReference type="GO" id="GO:0000917">
    <property type="term" value="P:division septum assembly"/>
    <property type="evidence" value="ECO:0007669"/>
    <property type="project" value="UniProtKB-KW"/>
</dbReference>
<dbReference type="GO" id="GO:0032153">
    <property type="term" value="C:cell division site"/>
    <property type="evidence" value="ECO:0007669"/>
    <property type="project" value="TreeGrafter"/>
</dbReference>
<keyword evidence="5" id="KW-0717">Septation</keyword>
<dbReference type="Proteomes" id="UP000035444">
    <property type="component" value="Unassembled WGS sequence"/>
</dbReference>
<keyword evidence="3" id="KW-0963">Cytoplasm</keyword>
<dbReference type="Pfam" id="PF05164">
    <property type="entry name" value="ZapA"/>
    <property type="match status" value="1"/>
</dbReference>
<sequence length="113" mass="12246">MAQVTLNVNGRRYSVGCQDGQEDHLLGLGKYINQKIDELKGSMGQVSEAHLMLMASLLLADELHEAYIQIDDGKSGNGKKDIAADEVEAEKVASALESCADRLESIAARLENQ</sequence>
<dbReference type="InterPro" id="IPR042233">
    <property type="entry name" value="Cell_div_ZapA_N"/>
</dbReference>
<dbReference type="AlphaFoldDB" id="A0A0H2MMW0"/>
<dbReference type="PANTHER" id="PTHR34981">
    <property type="entry name" value="CELL DIVISION PROTEIN ZAPA"/>
    <property type="match status" value="1"/>
</dbReference>
<dbReference type="GO" id="GO:0000921">
    <property type="term" value="P:septin ring assembly"/>
    <property type="evidence" value="ECO:0007669"/>
    <property type="project" value="TreeGrafter"/>
</dbReference>
<dbReference type="SUPFAM" id="SSF102829">
    <property type="entry name" value="Cell division protein ZapA-like"/>
    <property type="match status" value="1"/>
</dbReference>
<comment type="subunit">
    <text evidence="8">Homodimer. Interacts with FtsZ.</text>
</comment>
<comment type="function">
    <text evidence="7">Activator of cell division through the inhibition of FtsZ GTPase activity, therefore promoting FtsZ assembly into bundles of protofilaments necessary for the formation of the division Z ring. It is recruited early at mid-cell but it is not essential for cell division.</text>
</comment>
<keyword evidence="11" id="KW-1185">Reference proteome</keyword>
<name>A0A0H2MMW0_9PROT</name>
<evidence type="ECO:0000313" key="10">
    <source>
        <dbReference type="EMBL" id="KLN62117.1"/>
    </source>
</evidence>
<proteinExistence type="predicted"/>
<keyword evidence="4" id="KW-0132">Cell division</keyword>
<dbReference type="OrthoDB" id="9797575at2"/>
<dbReference type="RefSeq" id="WP_047762245.1">
    <property type="nucleotide sequence ID" value="NZ_LAQL01000002.1"/>
</dbReference>
<comment type="subcellular location">
    <subcellularLocation>
        <location evidence="1">Cytoplasm</location>
    </subcellularLocation>
</comment>
<comment type="caution">
    <text evidence="10">The sequence shown here is derived from an EMBL/GenBank/DDBJ whole genome shotgun (WGS) entry which is preliminary data.</text>
</comment>
<dbReference type="InterPro" id="IPR007838">
    <property type="entry name" value="Cell_div_ZapA-like"/>
</dbReference>
<dbReference type="InterPro" id="IPR036192">
    <property type="entry name" value="Cell_div_ZapA-like_sf"/>
</dbReference>
<evidence type="ECO:0000256" key="5">
    <source>
        <dbReference type="ARBA" id="ARBA00023210"/>
    </source>
</evidence>
<organism evidence="10 11">
    <name type="scientific">Kiloniella spongiae</name>
    <dbReference type="NCBI Taxonomy" id="1489064"/>
    <lineage>
        <taxon>Bacteria</taxon>
        <taxon>Pseudomonadati</taxon>
        <taxon>Pseudomonadota</taxon>
        <taxon>Alphaproteobacteria</taxon>
        <taxon>Rhodospirillales</taxon>
        <taxon>Kiloniellaceae</taxon>
        <taxon>Kiloniella</taxon>
    </lineage>
</organism>
<evidence type="ECO:0000256" key="1">
    <source>
        <dbReference type="ARBA" id="ARBA00004496"/>
    </source>
</evidence>
<gene>
    <name evidence="10" type="ORF">WH96_00820</name>
</gene>
<dbReference type="EMBL" id="LAQL01000002">
    <property type="protein sequence ID" value="KLN62117.1"/>
    <property type="molecule type" value="Genomic_DNA"/>
</dbReference>
<evidence type="ECO:0000256" key="2">
    <source>
        <dbReference type="ARBA" id="ARBA00015195"/>
    </source>
</evidence>
<dbReference type="PANTHER" id="PTHR34981:SF1">
    <property type="entry name" value="CELL DIVISION PROTEIN ZAPA"/>
    <property type="match status" value="1"/>
</dbReference>
<reference evidence="10 11" key="1">
    <citation type="submission" date="2015-03" db="EMBL/GenBank/DDBJ databases">
        <title>Genome Sequence of Kiloniella spongiae MEBiC09566, isolated from a marine sponge.</title>
        <authorList>
            <person name="Shao Z."/>
            <person name="Wang L."/>
            <person name="Li X."/>
        </authorList>
    </citation>
    <scope>NUCLEOTIDE SEQUENCE [LARGE SCALE GENOMIC DNA]</scope>
    <source>
        <strain evidence="10 11">MEBiC09566</strain>
    </source>
</reference>
<dbReference type="GO" id="GO:0005829">
    <property type="term" value="C:cytosol"/>
    <property type="evidence" value="ECO:0007669"/>
    <property type="project" value="TreeGrafter"/>
</dbReference>
<dbReference type="Gene3D" id="3.30.160.880">
    <property type="entry name" value="Cell division protein ZapA protomer, N-terminal domain"/>
    <property type="match status" value="1"/>
</dbReference>
<evidence type="ECO:0000256" key="4">
    <source>
        <dbReference type="ARBA" id="ARBA00022618"/>
    </source>
</evidence>
<evidence type="ECO:0000256" key="9">
    <source>
        <dbReference type="ARBA" id="ARBA00033158"/>
    </source>
</evidence>
<accession>A0A0H2MMW0</accession>
<evidence type="ECO:0000256" key="3">
    <source>
        <dbReference type="ARBA" id="ARBA00022490"/>
    </source>
</evidence>
<dbReference type="STRING" id="1489064.WH96_00820"/>
<protein>
    <recommendedName>
        <fullName evidence="2">Cell division protein ZapA</fullName>
    </recommendedName>
    <alternativeName>
        <fullName evidence="9">Z ring-associated protein ZapA</fullName>
    </alternativeName>
</protein>
<evidence type="ECO:0000313" key="11">
    <source>
        <dbReference type="Proteomes" id="UP000035444"/>
    </source>
</evidence>
<evidence type="ECO:0000256" key="6">
    <source>
        <dbReference type="ARBA" id="ARBA00023306"/>
    </source>
</evidence>
<dbReference type="GO" id="GO:0030428">
    <property type="term" value="C:cell septum"/>
    <property type="evidence" value="ECO:0007669"/>
    <property type="project" value="TreeGrafter"/>
</dbReference>
<keyword evidence="6" id="KW-0131">Cell cycle</keyword>
<evidence type="ECO:0000256" key="8">
    <source>
        <dbReference type="ARBA" id="ARBA00026068"/>
    </source>
</evidence>